<dbReference type="EMBL" id="OR420755">
    <property type="protein sequence ID" value="WMM95858.1"/>
    <property type="molecule type" value="Genomic_DNA"/>
</dbReference>
<proteinExistence type="predicted"/>
<keyword evidence="1" id="KW-1133">Transmembrane helix</keyword>
<organism evidence="2 3">
    <name type="scientific">Roseobacter phage CRP-113</name>
    <dbReference type="NCBI Taxonomy" id="3072841"/>
    <lineage>
        <taxon>Viruses</taxon>
        <taxon>Duplodnaviria</taxon>
        <taxon>Heunggongvirae</taxon>
        <taxon>Uroviricota</taxon>
        <taxon>Caudoviricetes</taxon>
        <taxon>Autographivirales</taxon>
        <taxon>Autographivirales incertae sedis</taxon>
        <taxon>Oceanidvirus</taxon>
        <taxon>Oceanidvirus CRP113</taxon>
    </lineage>
</organism>
<gene>
    <name evidence="2" type="ORF">CRP113_gp41</name>
</gene>
<feature type="transmembrane region" description="Helical" evidence="1">
    <location>
        <begin position="16"/>
        <end position="34"/>
    </location>
</feature>
<name>A0AAX3ZZL3_9CAUD</name>
<sequence length="88" mass="10020">MTDQQDNWHLSKSVPITFLFGLIVQAIAIVYVVSMTISNVEKNREDLTRLEIRVSTIEDNIHALAVSMARMDENIKAIRSAVEMMAER</sequence>
<accession>A0AAX3ZZL3</accession>
<keyword evidence="1" id="KW-0472">Membrane</keyword>
<keyword evidence="3" id="KW-1185">Reference proteome</keyword>
<keyword evidence="1" id="KW-0812">Transmembrane</keyword>
<dbReference type="Proteomes" id="UP001302325">
    <property type="component" value="Segment"/>
</dbReference>
<protein>
    <submittedName>
        <fullName evidence="2">Uncharacterized protein</fullName>
    </submittedName>
</protein>
<reference evidence="2 3" key="1">
    <citation type="submission" date="2023-08" db="EMBL/GenBank/DDBJ databases">
        <authorList>
            <person name="Du S."/>
            <person name="Wu Z."/>
            <person name="Wu Y."/>
            <person name="Yang M."/>
            <person name="Shao J."/>
            <person name="Liu H."/>
            <person name="Zhao Y."/>
            <person name="Zhang Z."/>
        </authorList>
    </citation>
    <scope>NUCLEOTIDE SEQUENCE [LARGE SCALE GENOMIC DNA]</scope>
</reference>
<evidence type="ECO:0000313" key="3">
    <source>
        <dbReference type="Proteomes" id="UP001302325"/>
    </source>
</evidence>
<evidence type="ECO:0000256" key="1">
    <source>
        <dbReference type="SAM" id="Phobius"/>
    </source>
</evidence>
<evidence type="ECO:0000313" key="2">
    <source>
        <dbReference type="EMBL" id="WMM95858.1"/>
    </source>
</evidence>